<evidence type="ECO:0000313" key="3">
    <source>
        <dbReference type="EMBL" id="OZI73604.1"/>
    </source>
</evidence>
<evidence type="ECO:0000313" key="4">
    <source>
        <dbReference type="Proteomes" id="UP000215633"/>
    </source>
</evidence>
<dbReference type="EMBL" id="NEVT01000007">
    <property type="protein sequence ID" value="OZI73604.1"/>
    <property type="molecule type" value="Genomic_DNA"/>
</dbReference>
<dbReference type="Gene3D" id="1.20.144.10">
    <property type="entry name" value="Phosphatidic acid phosphatase type 2/haloperoxidase"/>
    <property type="match status" value="2"/>
</dbReference>
<dbReference type="SMART" id="SM00014">
    <property type="entry name" value="acidPPc"/>
    <property type="match status" value="1"/>
</dbReference>
<keyword evidence="1" id="KW-1133">Transmembrane helix</keyword>
<organism evidence="3 4">
    <name type="scientific">Bordetella genomosp. 2</name>
    <dbReference type="NCBI Taxonomy" id="1983456"/>
    <lineage>
        <taxon>Bacteria</taxon>
        <taxon>Pseudomonadati</taxon>
        <taxon>Pseudomonadota</taxon>
        <taxon>Betaproteobacteria</taxon>
        <taxon>Burkholderiales</taxon>
        <taxon>Alcaligenaceae</taxon>
        <taxon>Bordetella</taxon>
    </lineage>
</organism>
<feature type="transmembrane region" description="Helical" evidence="1">
    <location>
        <begin position="111"/>
        <end position="131"/>
    </location>
</feature>
<feature type="transmembrane region" description="Helical" evidence="1">
    <location>
        <begin position="208"/>
        <end position="230"/>
    </location>
</feature>
<keyword evidence="4" id="KW-1185">Reference proteome</keyword>
<evidence type="ECO:0000256" key="1">
    <source>
        <dbReference type="SAM" id="Phobius"/>
    </source>
</evidence>
<accession>A0A261VHG9</accession>
<dbReference type="Pfam" id="PF01569">
    <property type="entry name" value="PAP2"/>
    <property type="match status" value="1"/>
</dbReference>
<comment type="caution">
    <text evidence="3">The sequence shown here is derived from an EMBL/GenBank/DDBJ whole genome shotgun (WGS) entry which is preliminary data.</text>
</comment>
<dbReference type="SUPFAM" id="SSF48317">
    <property type="entry name" value="Acid phosphatase/Vanadium-dependent haloperoxidase"/>
    <property type="match status" value="1"/>
</dbReference>
<dbReference type="AlphaFoldDB" id="A0A261VHG9"/>
<dbReference type="InterPro" id="IPR000326">
    <property type="entry name" value="PAP2/HPO"/>
</dbReference>
<feature type="transmembrane region" description="Helical" evidence="1">
    <location>
        <begin position="80"/>
        <end position="99"/>
    </location>
</feature>
<dbReference type="InterPro" id="IPR036938">
    <property type="entry name" value="PAP2/HPO_sf"/>
</dbReference>
<feature type="domain" description="Phosphatidic acid phosphatase type 2/haloperoxidase" evidence="2">
    <location>
        <begin position="114"/>
        <end position="226"/>
    </location>
</feature>
<dbReference type="PANTHER" id="PTHR14969">
    <property type="entry name" value="SPHINGOSINE-1-PHOSPHATE PHOSPHOHYDROLASE"/>
    <property type="match status" value="1"/>
</dbReference>
<dbReference type="Proteomes" id="UP000215633">
    <property type="component" value="Unassembled WGS sequence"/>
</dbReference>
<name>A0A261VHG9_9BORD</name>
<dbReference type="PANTHER" id="PTHR14969:SF13">
    <property type="entry name" value="AT30094P"/>
    <property type="match status" value="1"/>
</dbReference>
<evidence type="ECO:0000259" key="2">
    <source>
        <dbReference type="SMART" id="SM00014"/>
    </source>
</evidence>
<keyword evidence="1" id="KW-0472">Membrane</keyword>
<gene>
    <name evidence="3" type="ORF">CAL24_17260</name>
</gene>
<reference evidence="4" key="1">
    <citation type="submission" date="2017-05" db="EMBL/GenBank/DDBJ databases">
        <title>Complete and WGS of Bordetella genogroups.</title>
        <authorList>
            <person name="Spilker T."/>
            <person name="Lipuma J."/>
        </authorList>
    </citation>
    <scope>NUCLEOTIDE SEQUENCE [LARGE SCALE GENOMIC DNA]</scope>
    <source>
        <strain evidence="4">AU8256</strain>
    </source>
</reference>
<sequence length="252" mass="27766">MTLDRGLSSTQLPVSAPLPMAPLPHRPFRGVALTACFAVLLLLMSRWIDLPLTHAIERHVPPLVNDVFDQIGDLGDSEGYILAGLLLYVVSLVGMRRGWTCPLRAGFERLARYSMLLLATMSIGGLITLVLKKVVSRARPEVLLEQGWHGLGVPFAGDPYDSFPSSHTLTAFAVAAVIGEIAPRWRLPLLLVAAVVAASRVINRDHFLSDVTAAAFVGIMVAHYLAPYILGERYRWMLRAPWRWRQGEAPGR</sequence>
<proteinExistence type="predicted"/>
<protein>
    <submittedName>
        <fullName evidence="3">Acid phosphatase</fullName>
    </submittedName>
</protein>
<keyword evidence="1" id="KW-0812">Transmembrane</keyword>
<feature type="transmembrane region" description="Helical" evidence="1">
    <location>
        <begin position="28"/>
        <end position="48"/>
    </location>
</feature>